<dbReference type="WBParaSite" id="JU765_v2.g9734.t1">
    <property type="protein sequence ID" value="JU765_v2.g9734.t1"/>
    <property type="gene ID" value="JU765_v2.g9734"/>
</dbReference>
<reference evidence="2" key="1">
    <citation type="submission" date="2022-11" db="UniProtKB">
        <authorList>
            <consortium name="WormBaseParasite"/>
        </authorList>
    </citation>
    <scope>IDENTIFICATION</scope>
</reference>
<proteinExistence type="predicted"/>
<sequence>MNNPDGLPGIAGDRKFIDAFYMHQKSKEELKNIDHKGKNEEKIKTIEFICFKYYLDALDHCFTKIIRSSNEETKTHYLDYIRWNRDIIAGQLDDFKCIPHLQYFFPTITEYENVCKEIIEENFQLATEDKGIVNQYVHAYECVQRFNENEKCGKKYKLALQHTGKLFINYVNILKTHGYTKELDRHDVTFADFQNEAKDLVIRLEDVDDELKKDVEEAFELFKDYCEFDDGCAKTNDELICKALELAHSRATENVLQTALRNIREAIVYIIEATEERIAEAWEVGKLFLNPISHPIETMKNVAYAIFHPVDTFAEFKKLAHDNPWKFQFIACSSLGISAAITLFGSLVAAPVFSIMLIGYACGSVSAVAASGKAAKATAKGYKEIALEKAKSASLIADNEEKGRKIAQDVLDNYIRREESRKAREQTEKTIRERRLEKEKQEERKRQIALLN</sequence>
<organism evidence="1 2">
    <name type="scientific">Panagrolaimus sp. JU765</name>
    <dbReference type="NCBI Taxonomy" id="591449"/>
    <lineage>
        <taxon>Eukaryota</taxon>
        <taxon>Metazoa</taxon>
        <taxon>Ecdysozoa</taxon>
        <taxon>Nematoda</taxon>
        <taxon>Chromadorea</taxon>
        <taxon>Rhabditida</taxon>
        <taxon>Tylenchina</taxon>
        <taxon>Panagrolaimomorpha</taxon>
        <taxon>Panagrolaimoidea</taxon>
        <taxon>Panagrolaimidae</taxon>
        <taxon>Panagrolaimus</taxon>
    </lineage>
</organism>
<name>A0AC34RT42_9BILA</name>
<accession>A0AC34RT42</accession>
<dbReference type="Proteomes" id="UP000887576">
    <property type="component" value="Unplaced"/>
</dbReference>
<protein>
    <submittedName>
        <fullName evidence="2">Uncharacterized protein</fullName>
    </submittedName>
</protein>
<evidence type="ECO:0000313" key="1">
    <source>
        <dbReference type="Proteomes" id="UP000887576"/>
    </source>
</evidence>
<evidence type="ECO:0000313" key="2">
    <source>
        <dbReference type="WBParaSite" id="JU765_v2.g9734.t1"/>
    </source>
</evidence>